<dbReference type="Proteomes" id="UP001456524">
    <property type="component" value="Unassembled WGS sequence"/>
</dbReference>
<dbReference type="EMBL" id="JBBWUH010000006">
    <property type="protein sequence ID" value="KAK8164089.1"/>
    <property type="molecule type" value="Genomic_DNA"/>
</dbReference>
<evidence type="ECO:0000313" key="3">
    <source>
        <dbReference type="Proteomes" id="UP001456524"/>
    </source>
</evidence>
<gene>
    <name evidence="2" type="ORF">IWX90DRAFT_249378</name>
</gene>
<reference evidence="2 3" key="1">
    <citation type="journal article" date="2022" name="G3 (Bethesda)">
        <title>Enemy or ally: a genomic approach to elucidate the lifestyle of Phyllosticta citrichinaensis.</title>
        <authorList>
            <person name="Buijs V.A."/>
            <person name="Groenewald J.Z."/>
            <person name="Haridas S."/>
            <person name="LaButti K.M."/>
            <person name="Lipzen A."/>
            <person name="Martin F.M."/>
            <person name="Barry K."/>
            <person name="Grigoriev I.V."/>
            <person name="Crous P.W."/>
            <person name="Seidl M.F."/>
        </authorList>
    </citation>
    <scope>NUCLEOTIDE SEQUENCE [LARGE SCALE GENOMIC DNA]</scope>
    <source>
        <strain evidence="2 3">CBS 129764</strain>
    </source>
</reference>
<evidence type="ECO:0008006" key="4">
    <source>
        <dbReference type="Google" id="ProtNLM"/>
    </source>
</evidence>
<sequence length="251" mass="27642">MQARRLCSGQVVLQLLLQLCACLLLLLLLLMPLRLLVVLSANNTKKKKEKKRNKTERQKTRVNLHPSLPPLHPSCMHLPGTLLALTISTITSIPHPWHGVCTLHLRRRPSRIPRPCRGVMMPGSGSAMDAFGRLWVVGLRVRCVSLPYRHALPSGRQVESSKKNLLSNRGTWRIARHQARHALGPTSRGSCHQVGPSAALRPLPVLRHAIPPTTPPPSQRAIDVRRPLFVSAQISPKTTAAARPSPSIGLA</sequence>
<name>A0ABR1XR29_9PEZI</name>
<accession>A0ABR1XR29</accession>
<feature type="compositionally biased region" description="Basic residues" evidence="1">
    <location>
        <begin position="44"/>
        <end position="54"/>
    </location>
</feature>
<comment type="caution">
    <text evidence="2">The sequence shown here is derived from an EMBL/GenBank/DDBJ whole genome shotgun (WGS) entry which is preliminary data.</text>
</comment>
<proteinExistence type="predicted"/>
<evidence type="ECO:0000256" key="1">
    <source>
        <dbReference type="SAM" id="MobiDB-lite"/>
    </source>
</evidence>
<evidence type="ECO:0000313" key="2">
    <source>
        <dbReference type="EMBL" id="KAK8164089.1"/>
    </source>
</evidence>
<organism evidence="2 3">
    <name type="scientific">Phyllosticta citrichinensis</name>
    <dbReference type="NCBI Taxonomy" id="1130410"/>
    <lineage>
        <taxon>Eukaryota</taxon>
        <taxon>Fungi</taxon>
        <taxon>Dikarya</taxon>
        <taxon>Ascomycota</taxon>
        <taxon>Pezizomycotina</taxon>
        <taxon>Dothideomycetes</taxon>
        <taxon>Dothideomycetes incertae sedis</taxon>
        <taxon>Botryosphaeriales</taxon>
        <taxon>Phyllostictaceae</taxon>
        <taxon>Phyllosticta</taxon>
    </lineage>
</organism>
<keyword evidence="3" id="KW-1185">Reference proteome</keyword>
<feature type="region of interest" description="Disordered" evidence="1">
    <location>
        <begin position="44"/>
        <end position="66"/>
    </location>
</feature>
<protein>
    <recommendedName>
        <fullName evidence="4">Secreted protein</fullName>
    </recommendedName>
</protein>